<dbReference type="AlphaFoldDB" id="A0ABC8KYY6"/>
<dbReference type="Proteomes" id="UP001642260">
    <property type="component" value="Unassembled WGS sequence"/>
</dbReference>
<evidence type="ECO:0000313" key="2">
    <source>
        <dbReference type="Proteomes" id="UP001642260"/>
    </source>
</evidence>
<keyword evidence="2" id="KW-1185">Reference proteome</keyword>
<protein>
    <submittedName>
        <fullName evidence="1">Uncharacterized protein</fullName>
    </submittedName>
</protein>
<dbReference type="EMBL" id="CAKOAT010339598">
    <property type="protein sequence ID" value="CAH8362726.1"/>
    <property type="molecule type" value="Genomic_DNA"/>
</dbReference>
<evidence type="ECO:0000313" key="1">
    <source>
        <dbReference type="EMBL" id="CAH8362726.1"/>
    </source>
</evidence>
<accession>A0ABC8KYY6</accession>
<proteinExistence type="predicted"/>
<gene>
    <name evidence="1" type="ORF">ERUC_LOCUS28482</name>
</gene>
<organism evidence="1 2">
    <name type="scientific">Eruca vesicaria subsp. sativa</name>
    <name type="common">Garden rocket</name>
    <name type="synonym">Eruca sativa</name>
    <dbReference type="NCBI Taxonomy" id="29727"/>
    <lineage>
        <taxon>Eukaryota</taxon>
        <taxon>Viridiplantae</taxon>
        <taxon>Streptophyta</taxon>
        <taxon>Embryophyta</taxon>
        <taxon>Tracheophyta</taxon>
        <taxon>Spermatophyta</taxon>
        <taxon>Magnoliopsida</taxon>
        <taxon>eudicotyledons</taxon>
        <taxon>Gunneridae</taxon>
        <taxon>Pentapetalae</taxon>
        <taxon>rosids</taxon>
        <taxon>malvids</taxon>
        <taxon>Brassicales</taxon>
        <taxon>Brassicaceae</taxon>
        <taxon>Brassiceae</taxon>
        <taxon>Eruca</taxon>
    </lineage>
</organism>
<comment type="caution">
    <text evidence="1">The sequence shown here is derived from an EMBL/GenBank/DDBJ whole genome shotgun (WGS) entry which is preliminary data.</text>
</comment>
<reference evidence="1 2" key="1">
    <citation type="submission" date="2022-03" db="EMBL/GenBank/DDBJ databases">
        <authorList>
            <person name="Macdonald S."/>
            <person name="Ahmed S."/>
            <person name="Newling K."/>
        </authorList>
    </citation>
    <scope>NUCLEOTIDE SEQUENCE [LARGE SCALE GENOMIC DNA]</scope>
</reference>
<name>A0ABC8KYY6_ERUVS</name>
<sequence length="121" mass="14104">MEFLDVELDEWSCRICGFHRVVSSTVLKNPNCYDDMTLNESYPSFQRRRIYTYKKLLADSLFTGHEVNARPERRCVLAAAMMQRMIRLRQMLLPRLDGGDEGCMETSPRFTRGGFSTKIQV</sequence>